<keyword evidence="2 9" id="KW-0645">Protease</keyword>
<dbReference type="InterPro" id="IPR034005">
    <property type="entry name" value="M3A_DCP"/>
</dbReference>
<dbReference type="PANTHER" id="PTHR11804">
    <property type="entry name" value="PROTEASE M3 THIMET OLIGOPEPTIDASE-RELATED"/>
    <property type="match status" value="1"/>
</dbReference>
<keyword evidence="5 9" id="KW-0862">Zinc</keyword>
<evidence type="ECO:0000256" key="5">
    <source>
        <dbReference type="ARBA" id="ARBA00022833"/>
    </source>
</evidence>
<evidence type="ECO:0000256" key="4">
    <source>
        <dbReference type="ARBA" id="ARBA00022801"/>
    </source>
</evidence>
<dbReference type="InterPro" id="IPR001567">
    <property type="entry name" value="Pept_M3A_M3B_dom"/>
</dbReference>
<evidence type="ECO:0000313" key="12">
    <source>
        <dbReference type="EMBL" id="REH40090.1"/>
    </source>
</evidence>
<evidence type="ECO:0000313" key="13">
    <source>
        <dbReference type="Proteomes" id="UP000256774"/>
    </source>
</evidence>
<feature type="domain" description="Oligopeptidase A N-terminal" evidence="11">
    <location>
        <begin position="26"/>
        <end position="147"/>
    </location>
</feature>
<dbReference type="GO" id="GO:0005829">
    <property type="term" value="C:cytosol"/>
    <property type="evidence" value="ECO:0007669"/>
    <property type="project" value="UniProtKB-ARBA"/>
</dbReference>
<keyword evidence="6 9" id="KW-0482">Metalloprotease</keyword>
<evidence type="ECO:0000259" key="10">
    <source>
        <dbReference type="Pfam" id="PF01432"/>
    </source>
</evidence>
<dbReference type="Pfam" id="PF19310">
    <property type="entry name" value="TOP_N"/>
    <property type="match status" value="1"/>
</dbReference>
<protein>
    <recommendedName>
        <fullName evidence="8">oligopeptidase A</fullName>
        <ecNumber evidence="8">3.4.24.70</ecNumber>
    </recommendedName>
</protein>
<dbReference type="OrthoDB" id="9773538at2"/>
<dbReference type="RefSeq" id="WP_116207158.1">
    <property type="nucleotide sequence ID" value="NZ_QUNR01000001.1"/>
</dbReference>
<proteinExistence type="inferred from homology"/>
<dbReference type="AlphaFoldDB" id="A0A3E0H9B9"/>
<sequence>MNVLLTPPVIPEFASLRAEDVPAAIDTLLAESREQVAALATQSTPTWASLAAPLEAIDDRLNAAWSPVSQLNAVVNSEAWREAYNSSLPKLSAYATEMGQHEQLFAAWQALHDGPEFAQLNAAQQQAIRNTLRDFRLSGIGLPSEKKQRFTAISERLSQLQSTFADHVLDATQAWSMNLPDASRLSGIPESGLALMASLAQAHDSAYRLTLDMPVYISVMTFADDRDLRESIYTAYATRASEQGPHAGQFDNGPLIAEILALRHELAELLGYAHYAALSLAPKMADSVEQVHAFLHDLAVKARPGAERDIAELKAFAADECGIDDLQSWDMTYVSERLKQQRYALSQEELKPYFPAPRVIDGLFAVAKKLFGFDVVPAPELDTYHPDVLAYAIVENGETRAWFYLDLYARSNKRGGAWMADARVRRRLASGELQKPVAFLTGNFNPPVGNQPALLTHNEVTTLFHEFGHGIHHMLTEVDVAAVSGINGVAWDAVELPSQFMENWCWTAEGIALMSAHVESGEPLPADMLERLLAARNFQSGVMTLRQLEFSLFDLAIHRRPGVDFATLMTILREVRELTSLMPLPAWNRFPCSFSHIFAGGYAAGYYSYKWAEVLSADAFSAFEQEGVFNAETGARFRQAILAQGGSRPAAELFQQFMGREPSADALLRHTGLAA</sequence>
<keyword evidence="3 9" id="KW-0479">Metal-binding</keyword>
<dbReference type="InterPro" id="IPR045090">
    <property type="entry name" value="Pept_M3A_M3B"/>
</dbReference>
<dbReference type="FunFam" id="3.40.390.10:FF:000009">
    <property type="entry name" value="Oligopeptidase A"/>
    <property type="match status" value="1"/>
</dbReference>
<comment type="caution">
    <text evidence="12">The sequence shown here is derived from an EMBL/GenBank/DDBJ whole genome shotgun (WGS) entry which is preliminary data.</text>
</comment>
<evidence type="ECO:0000259" key="11">
    <source>
        <dbReference type="Pfam" id="PF19310"/>
    </source>
</evidence>
<dbReference type="Pfam" id="PF01432">
    <property type="entry name" value="Peptidase_M3"/>
    <property type="match status" value="1"/>
</dbReference>
<evidence type="ECO:0000256" key="1">
    <source>
        <dbReference type="ARBA" id="ARBA00006040"/>
    </source>
</evidence>
<comment type="similarity">
    <text evidence="1 9">Belongs to the peptidase M3 family.</text>
</comment>
<organism evidence="12 13">
    <name type="scientific">Paraperlucidibaca baekdonensis</name>
    <dbReference type="NCBI Taxonomy" id="748120"/>
    <lineage>
        <taxon>Bacteria</taxon>
        <taxon>Pseudomonadati</taxon>
        <taxon>Pseudomonadota</taxon>
        <taxon>Gammaproteobacteria</taxon>
        <taxon>Moraxellales</taxon>
        <taxon>Moraxellaceae</taxon>
        <taxon>Paraperlucidibaca</taxon>
    </lineage>
</organism>
<dbReference type="EC" id="3.4.24.70" evidence="8"/>
<dbReference type="GO" id="GO:0006508">
    <property type="term" value="P:proteolysis"/>
    <property type="evidence" value="ECO:0007669"/>
    <property type="project" value="UniProtKB-KW"/>
</dbReference>
<dbReference type="Gene3D" id="1.10.1370.10">
    <property type="entry name" value="Neurolysin, domain 3"/>
    <property type="match status" value="1"/>
</dbReference>
<accession>A0A3E0H9B9</accession>
<name>A0A3E0H9B9_9GAMM</name>
<dbReference type="InterPro" id="IPR024077">
    <property type="entry name" value="Neurolysin/TOP_dom2"/>
</dbReference>
<dbReference type="Gene3D" id="3.40.390.10">
    <property type="entry name" value="Collagenase (Catalytic Domain)"/>
    <property type="match status" value="1"/>
</dbReference>
<gene>
    <name evidence="12" type="ORF">DFR26_0289</name>
</gene>
<comment type="catalytic activity">
    <reaction evidence="7">
        <text>Hydrolysis of oligopeptides, with broad specificity. Gly or Ala commonly occur as P1 or P1' residues, but more distant residues are also important, as is shown by the fact that Z-Gly-Pro-Gly-|-Gly-Pro-Ala is cleaved, but not Z-(Gly)(5).</text>
        <dbReference type="EC" id="3.4.24.70"/>
    </reaction>
</comment>
<evidence type="ECO:0000256" key="3">
    <source>
        <dbReference type="ARBA" id="ARBA00022723"/>
    </source>
</evidence>
<comment type="cofactor">
    <cofactor evidence="9">
        <name>Zn(2+)</name>
        <dbReference type="ChEBI" id="CHEBI:29105"/>
    </cofactor>
    <text evidence="9">Binds 1 zinc ion.</text>
</comment>
<dbReference type="GO" id="GO:0004222">
    <property type="term" value="F:metalloendopeptidase activity"/>
    <property type="evidence" value="ECO:0007669"/>
    <property type="project" value="UniProtKB-EC"/>
</dbReference>
<evidence type="ECO:0000256" key="8">
    <source>
        <dbReference type="ARBA" id="ARBA00026100"/>
    </source>
</evidence>
<dbReference type="Proteomes" id="UP000256774">
    <property type="component" value="Unassembled WGS sequence"/>
</dbReference>
<dbReference type="GO" id="GO:0006518">
    <property type="term" value="P:peptide metabolic process"/>
    <property type="evidence" value="ECO:0007669"/>
    <property type="project" value="TreeGrafter"/>
</dbReference>
<dbReference type="EMBL" id="QUNR01000001">
    <property type="protein sequence ID" value="REH40090.1"/>
    <property type="molecule type" value="Genomic_DNA"/>
</dbReference>
<dbReference type="CDD" id="cd06456">
    <property type="entry name" value="M3A_DCP"/>
    <property type="match status" value="1"/>
</dbReference>
<dbReference type="InterPro" id="IPR024079">
    <property type="entry name" value="MetalloPept_cat_dom_sf"/>
</dbReference>
<keyword evidence="4 9" id="KW-0378">Hydrolase</keyword>
<evidence type="ECO:0000256" key="7">
    <source>
        <dbReference type="ARBA" id="ARBA00024603"/>
    </source>
</evidence>
<dbReference type="SUPFAM" id="SSF55486">
    <property type="entry name" value="Metalloproteases ('zincins'), catalytic domain"/>
    <property type="match status" value="1"/>
</dbReference>
<evidence type="ECO:0000256" key="9">
    <source>
        <dbReference type="RuleBase" id="RU003435"/>
    </source>
</evidence>
<reference evidence="12 13" key="1">
    <citation type="submission" date="2018-08" db="EMBL/GenBank/DDBJ databases">
        <title>Genomic Encyclopedia of Type Strains, Phase IV (KMG-IV): sequencing the most valuable type-strain genomes for metagenomic binning, comparative biology and taxonomic classification.</title>
        <authorList>
            <person name="Goeker M."/>
        </authorList>
    </citation>
    <scope>NUCLEOTIDE SEQUENCE [LARGE SCALE GENOMIC DNA]</scope>
    <source>
        <strain evidence="12 13">DSM 26022</strain>
    </source>
</reference>
<evidence type="ECO:0000256" key="6">
    <source>
        <dbReference type="ARBA" id="ARBA00023049"/>
    </source>
</evidence>
<evidence type="ECO:0000256" key="2">
    <source>
        <dbReference type="ARBA" id="ARBA00022670"/>
    </source>
</evidence>
<dbReference type="InterPro" id="IPR045666">
    <property type="entry name" value="OpdA_N"/>
</dbReference>
<dbReference type="GO" id="GO:0046872">
    <property type="term" value="F:metal ion binding"/>
    <property type="evidence" value="ECO:0007669"/>
    <property type="project" value="UniProtKB-UniRule"/>
</dbReference>
<keyword evidence="13" id="KW-1185">Reference proteome</keyword>
<dbReference type="PANTHER" id="PTHR11804:SF84">
    <property type="entry name" value="SACCHAROLYSIN"/>
    <property type="match status" value="1"/>
</dbReference>
<feature type="domain" description="Peptidase M3A/M3B catalytic" evidence="10">
    <location>
        <begin position="220"/>
        <end position="672"/>
    </location>
</feature>